<dbReference type="GeneID" id="54480490"/>
<dbReference type="Proteomes" id="UP000799437">
    <property type="component" value="Unassembled WGS sequence"/>
</dbReference>
<dbReference type="OrthoDB" id="2017405at2759"/>
<accession>A0A6A6VTN2</accession>
<name>A0A6A6VTN2_9PEZI</name>
<evidence type="ECO:0000313" key="2">
    <source>
        <dbReference type="EMBL" id="KAF2754048.1"/>
    </source>
</evidence>
<evidence type="ECO:0008006" key="4">
    <source>
        <dbReference type="Google" id="ProtNLM"/>
    </source>
</evidence>
<gene>
    <name evidence="2" type="ORF">EJ05DRAFT_163319</name>
</gene>
<dbReference type="PANTHER" id="PTHR28052">
    <property type="entry name" value="UPF0545 PROTEIN C22ORF39"/>
    <property type="match status" value="1"/>
</dbReference>
<dbReference type="Pfam" id="PF11326">
    <property type="entry name" value="PANTS-like"/>
    <property type="match status" value="1"/>
</dbReference>
<dbReference type="RefSeq" id="XP_033596499.1">
    <property type="nucleotide sequence ID" value="XM_033739436.1"/>
</dbReference>
<proteinExistence type="predicted"/>
<protein>
    <recommendedName>
        <fullName evidence="4">Early meiotic induction protein 1</fullName>
    </recommendedName>
</protein>
<dbReference type="PANTHER" id="PTHR28052:SF1">
    <property type="entry name" value="UPF0545 PROTEIN C22ORF39"/>
    <property type="match status" value="1"/>
</dbReference>
<feature type="region of interest" description="Disordered" evidence="1">
    <location>
        <begin position="36"/>
        <end position="62"/>
    </location>
</feature>
<evidence type="ECO:0000313" key="3">
    <source>
        <dbReference type="Proteomes" id="UP000799437"/>
    </source>
</evidence>
<reference evidence="2" key="1">
    <citation type="journal article" date="2020" name="Stud. Mycol.">
        <title>101 Dothideomycetes genomes: a test case for predicting lifestyles and emergence of pathogens.</title>
        <authorList>
            <person name="Haridas S."/>
            <person name="Albert R."/>
            <person name="Binder M."/>
            <person name="Bloem J."/>
            <person name="Labutti K."/>
            <person name="Salamov A."/>
            <person name="Andreopoulos B."/>
            <person name="Baker S."/>
            <person name="Barry K."/>
            <person name="Bills G."/>
            <person name="Bluhm B."/>
            <person name="Cannon C."/>
            <person name="Castanera R."/>
            <person name="Culley D."/>
            <person name="Daum C."/>
            <person name="Ezra D."/>
            <person name="Gonzalez J."/>
            <person name="Henrissat B."/>
            <person name="Kuo A."/>
            <person name="Liang C."/>
            <person name="Lipzen A."/>
            <person name="Lutzoni F."/>
            <person name="Magnuson J."/>
            <person name="Mondo S."/>
            <person name="Nolan M."/>
            <person name="Ohm R."/>
            <person name="Pangilinan J."/>
            <person name="Park H.-J."/>
            <person name="Ramirez L."/>
            <person name="Alfaro M."/>
            <person name="Sun H."/>
            <person name="Tritt A."/>
            <person name="Yoshinaga Y."/>
            <person name="Zwiers L.-H."/>
            <person name="Turgeon B."/>
            <person name="Goodwin S."/>
            <person name="Spatafora J."/>
            <person name="Crous P."/>
            <person name="Grigoriev I."/>
        </authorList>
    </citation>
    <scope>NUCLEOTIDE SEQUENCE</scope>
    <source>
        <strain evidence="2">CBS 121739</strain>
    </source>
</reference>
<organism evidence="2 3">
    <name type="scientific">Pseudovirgaria hyperparasitica</name>
    <dbReference type="NCBI Taxonomy" id="470096"/>
    <lineage>
        <taxon>Eukaryota</taxon>
        <taxon>Fungi</taxon>
        <taxon>Dikarya</taxon>
        <taxon>Ascomycota</taxon>
        <taxon>Pezizomycotina</taxon>
        <taxon>Dothideomycetes</taxon>
        <taxon>Dothideomycetes incertae sedis</taxon>
        <taxon>Acrospermales</taxon>
        <taxon>Acrospermaceae</taxon>
        <taxon>Pseudovirgaria</taxon>
    </lineage>
</organism>
<sequence length="171" mass="20065">MGWWWRSDPEAPIKPSNHSALAAACEVADMTSPNVSTLRQQPDLLPTQPDVPNRSPPDSSLYPSTMSCRDAFDAAYYCASFGGKFNDIYRYGELRSCSEHWGQWRFCMRLKVLQPQEREQRVREFYREKEAHTRVGRNSEEVWKRRTDIPERYMWKNPDTMEPIEGLEEKA</sequence>
<dbReference type="EMBL" id="ML996582">
    <property type="protein sequence ID" value="KAF2754048.1"/>
    <property type="molecule type" value="Genomic_DNA"/>
</dbReference>
<dbReference type="AlphaFoldDB" id="A0A6A6VTN2"/>
<keyword evidence="3" id="KW-1185">Reference proteome</keyword>
<dbReference type="PROSITE" id="PS51257">
    <property type="entry name" value="PROKAR_LIPOPROTEIN"/>
    <property type="match status" value="1"/>
</dbReference>
<evidence type="ECO:0000256" key="1">
    <source>
        <dbReference type="SAM" id="MobiDB-lite"/>
    </source>
</evidence>
<dbReference type="InterPro" id="IPR021475">
    <property type="entry name" value="Pants/Emi1-like"/>
</dbReference>